<evidence type="ECO:0000259" key="1">
    <source>
        <dbReference type="Pfam" id="PF12804"/>
    </source>
</evidence>
<accession>A0AAE4CQT3</accession>
<sequence>MREAVAGVVPAAGAGRRLGRPKALVDYGGTLLVERAAGVLTESGCEPTLVVLGAAAEEVTRRAHLPRATLLTNPHWASGMASSLHTALDTLAGSDRYDDVTALLVLPVDMPGITVQAARRVAAHASSSALAAASYAGVRGHPVLLGREHWAGIRASATGDAGAREYLRHHEVTFVACDDIAEGFDLDHPEDLRRHNT</sequence>
<protein>
    <submittedName>
        <fullName evidence="2">Nicotine blue oxidoreductase</fullName>
        <ecNumber evidence="2">1.1.1.328</ecNumber>
    </submittedName>
</protein>
<dbReference type="PANTHER" id="PTHR43777:SF1">
    <property type="entry name" value="MOLYBDENUM COFACTOR CYTIDYLYLTRANSFERASE"/>
    <property type="match status" value="1"/>
</dbReference>
<organism evidence="2 3">
    <name type="scientific">Haloactinomyces albus</name>
    <dbReference type="NCBI Taxonomy" id="1352928"/>
    <lineage>
        <taxon>Bacteria</taxon>
        <taxon>Bacillati</taxon>
        <taxon>Actinomycetota</taxon>
        <taxon>Actinomycetes</taxon>
        <taxon>Actinopolysporales</taxon>
        <taxon>Actinopolysporaceae</taxon>
        <taxon>Haloactinomyces</taxon>
    </lineage>
</organism>
<dbReference type="EMBL" id="JAVDXW010000001">
    <property type="protein sequence ID" value="MDR7303028.1"/>
    <property type="molecule type" value="Genomic_DNA"/>
</dbReference>
<dbReference type="Proteomes" id="UP001180845">
    <property type="component" value="Unassembled WGS sequence"/>
</dbReference>
<evidence type="ECO:0000313" key="2">
    <source>
        <dbReference type="EMBL" id="MDR7303028.1"/>
    </source>
</evidence>
<keyword evidence="2" id="KW-0560">Oxidoreductase</keyword>
<dbReference type="RefSeq" id="WP_310275063.1">
    <property type="nucleotide sequence ID" value="NZ_JAVDXW010000001.1"/>
</dbReference>
<proteinExistence type="predicted"/>
<reference evidence="2" key="1">
    <citation type="submission" date="2023-07" db="EMBL/GenBank/DDBJ databases">
        <title>Sequencing the genomes of 1000 actinobacteria strains.</title>
        <authorList>
            <person name="Klenk H.-P."/>
        </authorList>
    </citation>
    <scope>NUCLEOTIDE SEQUENCE</scope>
    <source>
        <strain evidence="2">DSM 45977</strain>
    </source>
</reference>
<dbReference type="InterPro" id="IPR029044">
    <property type="entry name" value="Nucleotide-diphossugar_trans"/>
</dbReference>
<dbReference type="GO" id="GO:0016491">
    <property type="term" value="F:oxidoreductase activity"/>
    <property type="evidence" value="ECO:0007669"/>
    <property type="project" value="UniProtKB-KW"/>
</dbReference>
<dbReference type="AlphaFoldDB" id="A0AAE4CQT3"/>
<feature type="domain" description="MobA-like NTP transferase" evidence="1">
    <location>
        <begin position="7"/>
        <end position="170"/>
    </location>
</feature>
<comment type="caution">
    <text evidence="2">The sequence shown here is derived from an EMBL/GenBank/DDBJ whole genome shotgun (WGS) entry which is preliminary data.</text>
</comment>
<dbReference type="PANTHER" id="PTHR43777">
    <property type="entry name" value="MOLYBDENUM COFACTOR CYTIDYLYLTRANSFERASE"/>
    <property type="match status" value="1"/>
</dbReference>
<keyword evidence="3" id="KW-1185">Reference proteome</keyword>
<dbReference type="EC" id="1.1.1.328" evidence="2"/>
<evidence type="ECO:0000313" key="3">
    <source>
        <dbReference type="Proteomes" id="UP001180845"/>
    </source>
</evidence>
<dbReference type="CDD" id="cd04182">
    <property type="entry name" value="GT_2_like_f"/>
    <property type="match status" value="1"/>
</dbReference>
<dbReference type="InterPro" id="IPR025877">
    <property type="entry name" value="MobA-like_NTP_Trfase"/>
</dbReference>
<gene>
    <name evidence="2" type="ORF">JOF55_003209</name>
</gene>
<dbReference type="GO" id="GO:0016779">
    <property type="term" value="F:nucleotidyltransferase activity"/>
    <property type="evidence" value="ECO:0007669"/>
    <property type="project" value="UniProtKB-ARBA"/>
</dbReference>
<dbReference type="Gene3D" id="3.90.550.10">
    <property type="entry name" value="Spore Coat Polysaccharide Biosynthesis Protein SpsA, Chain A"/>
    <property type="match status" value="1"/>
</dbReference>
<name>A0AAE4CQT3_9ACTN</name>
<dbReference type="SUPFAM" id="SSF53448">
    <property type="entry name" value="Nucleotide-diphospho-sugar transferases"/>
    <property type="match status" value="1"/>
</dbReference>
<dbReference type="Pfam" id="PF12804">
    <property type="entry name" value="NTP_transf_3"/>
    <property type="match status" value="1"/>
</dbReference>